<feature type="transmembrane region" description="Helical" evidence="5">
    <location>
        <begin position="365"/>
        <end position="389"/>
    </location>
</feature>
<evidence type="ECO:0000256" key="2">
    <source>
        <dbReference type="ARBA" id="ARBA00022692"/>
    </source>
</evidence>
<keyword evidence="3 5" id="KW-1133">Transmembrane helix</keyword>
<protein>
    <submittedName>
        <fullName evidence="7">O-antigen ligase family protein</fullName>
    </submittedName>
</protein>
<feature type="transmembrane region" description="Helical" evidence="5">
    <location>
        <begin position="197"/>
        <end position="214"/>
    </location>
</feature>
<feature type="transmembrane region" description="Helical" evidence="5">
    <location>
        <begin position="39"/>
        <end position="56"/>
    </location>
</feature>
<comment type="subcellular location">
    <subcellularLocation>
        <location evidence="1">Membrane</location>
        <topology evidence="1">Multi-pass membrane protein</topology>
    </subcellularLocation>
</comment>
<feature type="domain" description="O-antigen ligase-related" evidence="6">
    <location>
        <begin position="227"/>
        <end position="374"/>
    </location>
</feature>
<feature type="transmembrane region" description="Helical" evidence="5">
    <location>
        <begin position="266"/>
        <end position="286"/>
    </location>
</feature>
<feature type="transmembrane region" description="Helical" evidence="5">
    <location>
        <begin position="76"/>
        <end position="94"/>
    </location>
</feature>
<keyword evidence="8" id="KW-1185">Reference proteome</keyword>
<feature type="transmembrane region" description="Helical" evidence="5">
    <location>
        <begin position="101"/>
        <end position="123"/>
    </location>
</feature>
<keyword evidence="7" id="KW-0436">Ligase</keyword>
<keyword evidence="4 5" id="KW-0472">Membrane</keyword>
<evidence type="ECO:0000256" key="3">
    <source>
        <dbReference type="ARBA" id="ARBA00022989"/>
    </source>
</evidence>
<dbReference type="PANTHER" id="PTHR37422">
    <property type="entry name" value="TEICHURONIC ACID BIOSYNTHESIS PROTEIN TUAE"/>
    <property type="match status" value="1"/>
</dbReference>
<evidence type="ECO:0000259" key="6">
    <source>
        <dbReference type="Pfam" id="PF04932"/>
    </source>
</evidence>
<keyword evidence="2 5" id="KW-0812">Transmembrane</keyword>
<organism evidence="7 8">
    <name type="scientific">Roseofilum halophilum BLCC-M91</name>
    <dbReference type="NCBI Taxonomy" id="3022259"/>
    <lineage>
        <taxon>Bacteria</taxon>
        <taxon>Bacillati</taxon>
        <taxon>Cyanobacteriota</taxon>
        <taxon>Cyanophyceae</taxon>
        <taxon>Desertifilales</taxon>
        <taxon>Desertifilaceae</taxon>
        <taxon>Roseofilum</taxon>
        <taxon>Roseofilum halophilum</taxon>
    </lineage>
</organism>
<evidence type="ECO:0000256" key="1">
    <source>
        <dbReference type="ARBA" id="ARBA00004141"/>
    </source>
</evidence>
<evidence type="ECO:0000256" key="5">
    <source>
        <dbReference type="SAM" id="Phobius"/>
    </source>
</evidence>
<dbReference type="Pfam" id="PF04932">
    <property type="entry name" value="Wzy_C"/>
    <property type="match status" value="1"/>
</dbReference>
<gene>
    <name evidence="7" type="ORF">PJF56_17165</name>
</gene>
<dbReference type="PANTHER" id="PTHR37422:SF17">
    <property type="entry name" value="O-ANTIGEN LIGASE"/>
    <property type="match status" value="1"/>
</dbReference>
<accession>A0ABT7BQM8</accession>
<dbReference type="GO" id="GO:0016874">
    <property type="term" value="F:ligase activity"/>
    <property type="evidence" value="ECO:0007669"/>
    <property type="project" value="UniProtKB-KW"/>
</dbReference>
<reference evidence="7 8" key="1">
    <citation type="submission" date="2023-01" db="EMBL/GenBank/DDBJ databases">
        <title>Novel diversity within Roseofilum (Cyanobacteria; Desertifilaceae) from marine benthic mats with descriptions of four novel species.</title>
        <authorList>
            <person name="Wang Y."/>
            <person name="Berthold D.E."/>
            <person name="Hu J."/>
            <person name="Lefler F.W."/>
            <person name="Laughinghouse H.D. IV."/>
        </authorList>
    </citation>
    <scope>NUCLEOTIDE SEQUENCE [LARGE SCALE GENOMIC DNA]</scope>
    <source>
        <strain evidence="7 8">BLCC-M91</strain>
    </source>
</reference>
<dbReference type="EMBL" id="JAQPOK010000130">
    <property type="protein sequence ID" value="MDJ1180593.1"/>
    <property type="molecule type" value="Genomic_DNA"/>
</dbReference>
<dbReference type="RefSeq" id="WP_283763893.1">
    <property type="nucleotide sequence ID" value="NZ_JAQPOK010000130.1"/>
</dbReference>
<feature type="transmembrane region" description="Helical" evidence="5">
    <location>
        <begin position="6"/>
        <end position="27"/>
    </location>
</feature>
<proteinExistence type="predicted"/>
<dbReference type="Proteomes" id="UP001231370">
    <property type="component" value="Unassembled WGS sequence"/>
</dbReference>
<feature type="transmembrane region" description="Helical" evidence="5">
    <location>
        <begin position="243"/>
        <end position="259"/>
    </location>
</feature>
<dbReference type="InterPro" id="IPR007016">
    <property type="entry name" value="O-antigen_ligase-rel_domated"/>
</dbReference>
<sequence length="455" mass="52140">MKEIILDPLILMPILSCFVVYFILIFYWSESSLFRKNAAYFFTFLFIITLCDFEVYPVSLLQPSQLLNQNLGPIQLVLNIGYYSASILLLRFWFKYLIQSSLLLFNNFFLGIFMILSLLSILWSDTPIYALKYELVVLQVTLIATQVCQKYSWTEIVSILRWSTTAISILSAFYALTQPSIGVIDKGWKGVMGHPNRLGVVLALNITLWLFHGIHYPKQRWMAIFFALFSLYVRQNTNSTTSFILIVLLLILLGCLRILKTLPYKAAFAGVLMFMLIGSCIGFVVVENWNDLLISLDKDPTLTGRTIVWPQMIEKGFQRPFLGYGSHSFWQDWRGEDNPAYGIVSDNGWVPPHAHNGFLELFLEFGLVGLILFLFAFVITLSICIKYMISSSSPESLVPPLILTWMLIPNITVSSLFQPKLIWFIYILINCRISYELSKGSQSFNQAPKKSIMLN</sequence>
<evidence type="ECO:0000313" key="7">
    <source>
        <dbReference type="EMBL" id="MDJ1180593.1"/>
    </source>
</evidence>
<evidence type="ECO:0000256" key="4">
    <source>
        <dbReference type="ARBA" id="ARBA00023136"/>
    </source>
</evidence>
<name>A0ABT7BQM8_9CYAN</name>
<feature type="transmembrane region" description="Helical" evidence="5">
    <location>
        <begin position="159"/>
        <end position="177"/>
    </location>
</feature>
<dbReference type="InterPro" id="IPR051533">
    <property type="entry name" value="WaaL-like"/>
</dbReference>
<comment type="caution">
    <text evidence="7">The sequence shown here is derived from an EMBL/GenBank/DDBJ whole genome shotgun (WGS) entry which is preliminary data.</text>
</comment>
<evidence type="ECO:0000313" key="8">
    <source>
        <dbReference type="Proteomes" id="UP001231370"/>
    </source>
</evidence>